<evidence type="ECO:0000256" key="4">
    <source>
        <dbReference type="ARBA" id="ARBA00012173"/>
    </source>
</evidence>
<dbReference type="FunFam" id="3.90.700.10:FF:000002">
    <property type="entry name" value="L-aspartate oxidase"/>
    <property type="match status" value="1"/>
</dbReference>
<dbReference type="OrthoDB" id="9806724at2"/>
<dbReference type="InterPro" id="IPR027477">
    <property type="entry name" value="Succ_DH/fumarate_Rdtase_cat_sf"/>
</dbReference>
<dbReference type="AlphaFoldDB" id="A0A317PGI8"/>
<dbReference type="SUPFAM" id="SSF46977">
    <property type="entry name" value="Succinate dehydrogenase/fumarate reductase flavoprotein C-terminal domain"/>
    <property type="match status" value="1"/>
</dbReference>
<evidence type="ECO:0000256" key="7">
    <source>
        <dbReference type="ARBA" id="ARBA00022827"/>
    </source>
</evidence>
<feature type="active site" description="Proton acceptor" evidence="11">
    <location>
        <position position="290"/>
    </location>
</feature>
<proteinExistence type="inferred from homology"/>
<protein>
    <recommendedName>
        <fullName evidence="4 10">L-aspartate oxidase</fullName>
        <ecNumber evidence="4 10">1.4.3.16</ecNumber>
    </recommendedName>
</protein>
<dbReference type="SUPFAM" id="SSF56425">
    <property type="entry name" value="Succinate dehydrogenase/fumarate reductase flavoprotein, catalytic domain"/>
    <property type="match status" value="1"/>
</dbReference>
<evidence type="ECO:0000313" key="15">
    <source>
        <dbReference type="EMBL" id="PWV98772.1"/>
    </source>
</evidence>
<name>A0A317PGI8_9HYPH</name>
<comment type="caution">
    <text evidence="15">The sequence shown here is derived from an EMBL/GenBank/DDBJ whole genome shotgun (WGS) entry which is preliminary data.</text>
</comment>
<dbReference type="PANTHER" id="PTHR42716">
    <property type="entry name" value="L-ASPARTATE OXIDASE"/>
    <property type="match status" value="1"/>
</dbReference>
<dbReference type="Gene3D" id="3.90.700.10">
    <property type="entry name" value="Succinate dehydrogenase/fumarate reductase flavoprotein, catalytic domain"/>
    <property type="match status" value="1"/>
</dbReference>
<evidence type="ECO:0000256" key="1">
    <source>
        <dbReference type="ARBA" id="ARBA00001974"/>
    </source>
</evidence>
<evidence type="ECO:0000256" key="11">
    <source>
        <dbReference type="PIRSR" id="PIRSR000171-1"/>
    </source>
</evidence>
<dbReference type="Pfam" id="PF00890">
    <property type="entry name" value="FAD_binding_2"/>
    <property type="match status" value="1"/>
</dbReference>
<dbReference type="NCBIfam" id="TIGR00551">
    <property type="entry name" value="nadB"/>
    <property type="match status" value="1"/>
</dbReference>
<feature type="domain" description="Fumarate reductase/succinate dehydrogenase flavoprotein-like C-terminal" evidence="14">
    <location>
        <begin position="471"/>
        <end position="520"/>
    </location>
</feature>
<evidence type="ECO:0000259" key="14">
    <source>
        <dbReference type="Pfam" id="PF02910"/>
    </source>
</evidence>
<dbReference type="GO" id="GO:0034628">
    <property type="term" value="P:'de novo' NAD+ biosynthetic process from L-aspartate"/>
    <property type="evidence" value="ECO:0007669"/>
    <property type="project" value="TreeGrafter"/>
</dbReference>
<organism evidence="15 16">
    <name type="scientific">Hoeflea marina</name>
    <dbReference type="NCBI Taxonomy" id="274592"/>
    <lineage>
        <taxon>Bacteria</taxon>
        <taxon>Pseudomonadati</taxon>
        <taxon>Pseudomonadota</taxon>
        <taxon>Alphaproteobacteria</taxon>
        <taxon>Hyphomicrobiales</taxon>
        <taxon>Rhizobiaceae</taxon>
        <taxon>Hoeflea</taxon>
    </lineage>
</organism>
<evidence type="ECO:0000256" key="3">
    <source>
        <dbReference type="ARBA" id="ARBA00008562"/>
    </source>
</evidence>
<keyword evidence="6 12" id="KW-0662">Pyridine nucleotide biosynthesis</keyword>
<keyword evidence="8 12" id="KW-0560">Oxidoreductase</keyword>
<comment type="catalytic activity">
    <reaction evidence="9">
        <text>L-aspartate + O2 = iminosuccinate + H2O2</text>
        <dbReference type="Rhea" id="RHEA:25876"/>
        <dbReference type="ChEBI" id="CHEBI:15379"/>
        <dbReference type="ChEBI" id="CHEBI:16240"/>
        <dbReference type="ChEBI" id="CHEBI:29991"/>
        <dbReference type="ChEBI" id="CHEBI:77875"/>
        <dbReference type="EC" id="1.4.3.16"/>
    </reaction>
    <physiologicalReaction direction="left-to-right" evidence="9">
        <dbReference type="Rhea" id="RHEA:25877"/>
    </physiologicalReaction>
</comment>
<dbReference type="Gene3D" id="3.50.50.60">
    <property type="entry name" value="FAD/NAD(P)-binding domain"/>
    <property type="match status" value="1"/>
</dbReference>
<evidence type="ECO:0000256" key="10">
    <source>
        <dbReference type="NCBIfam" id="TIGR00551"/>
    </source>
</evidence>
<dbReference type="Pfam" id="PF02910">
    <property type="entry name" value="Succ_DH_flav_C"/>
    <property type="match status" value="1"/>
</dbReference>
<dbReference type="PANTHER" id="PTHR42716:SF2">
    <property type="entry name" value="L-ASPARTATE OXIDASE, CHLOROPLASTIC"/>
    <property type="match status" value="1"/>
</dbReference>
<keyword evidence="16" id="KW-1185">Reference proteome</keyword>
<evidence type="ECO:0000256" key="9">
    <source>
        <dbReference type="ARBA" id="ARBA00048305"/>
    </source>
</evidence>
<reference evidence="15 16" key="1">
    <citation type="submission" date="2018-05" db="EMBL/GenBank/DDBJ databases">
        <title>Genomic Encyclopedia of Type Strains, Phase IV (KMG-IV): sequencing the most valuable type-strain genomes for metagenomic binning, comparative biology and taxonomic classification.</title>
        <authorList>
            <person name="Goeker M."/>
        </authorList>
    </citation>
    <scope>NUCLEOTIDE SEQUENCE [LARGE SCALE GENOMIC DNA]</scope>
    <source>
        <strain evidence="15 16">DSM 16791</strain>
    </source>
</reference>
<evidence type="ECO:0000259" key="13">
    <source>
        <dbReference type="Pfam" id="PF00890"/>
    </source>
</evidence>
<dbReference type="NCBIfam" id="NF005701">
    <property type="entry name" value="PRK07512.1"/>
    <property type="match status" value="1"/>
</dbReference>
<dbReference type="PRINTS" id="PR00368">
    <property type="entry name" value="FADPNR"/>
</dbReference>
<comment type="pathway">
    <text evidence="2 12">Cofactor biosynthesis; NAD(+) biosynthesis; iminoaspartate from L-aspartate (oxidase route): step 1/1.</text>
</comment>
<dbReference type="EMBL" id="QGTR01000004">
    <property type="protein sequence ID" value="PWV98772.1"/>
    <property type="molecule type" value="Genomic_DNA"/>
</dbReference>
<dbReference type="InterPro" id="IPR005288">
    <property type="entry name" value="NadB"/>
</dbReference>
<dbReference type="InterPro" id="IPR015939">
    <property type="entry name" value="Fum_Rdtase/Succ_DH_flav-like_C"/>
</dbReference>
<dbReference type="GO" id="GO:0008734">
    <property type="term" value="F:L-aspartate oxidase activity"/>
    <property type="evidence" value="ECO:0007669"/>
    <property type="project" value="UniProtKB-UniRule"/>
</dbReference>
<dbReference type="RefSeq" id="WP_110032952.1">
    <property type="nucleotide sequence ID" value="NZ_QGTR01000004.1"/>
</dbReference>
<comment type="cofactor">
    <cofactor evidence="1 12">
        <name>FAD</name>
        <dbReference type="ChEBI" id="CHEBI:57692"/>
    </cofactor>
</comment>
<dbReference type="UniPathway" id="UPA00253">
    <property type="reaction ID" value="UER00326"/>
</dbReference>
<gene>
    <name evidence="15" type="ORF">DFR52_10461</name>
</gene>
<evidence type="ECO:0000256" key="5">
    <source>
        <dbReference type="ARBA" id="ARBA00022630"/>
    </source>
</evidence>
<comment type="subcellular location">
    <subcellularLocation>
        <location evidence="12">Cytoplasm</location>
    </subcellularLocation>
</comment>
<sequence length="532" mass="56340">MTTLALSSSSSEPKGPDSIVIIGGGLAGLFCALKLAPRAVTVLAAAPIGRGASSAWAQAGIAAAVGPGDTVESHVADTLIAGDGIVDEAIIRMMATEASDRIHDLLEYGVPFDRDLEGKLAVSREAAHSESRIVRVKGDMAGRAIMKALVASVEKTPSIRVMEGYVVEDLIIENGRVAGVVARDHAGAGEVLHRIAGSHVVMATGGVGHLYEVTTNPTEARGGGIGMAARAGARLADMEFVQFHPTAINVGKDPAPLATEALRGHGALLRNSAGERFMVPLHKDAELGPRDVVARGIFAEVKAGRGAFLDCREAVPNFAAEFPTVFSYCREAGIDPAVDMIPVIPAAHYFMGGIWTDENGRSSLPGFWACGECTSTGAHGANRLASNSLLEAVVFSARIARTLKDEFAIDAPADWQAGSVETEEHLTENDHPNMVTLRETMSANLGVLRDGDGMREALLTILKLQRDSHSVRFDNVIATAKLIAVCALNRTESRGGHFRTDYPEESPAWKRRTLLTLDQADAILPQLLRVEA</sequence>
<evidence type="ECO:0000256" key="2">
    <source>
        <dbReference type="ARBA" id="ARBA00004950"/>
    </source>
</evidence>
<dbReference type="Proteomes" id="UP000246352">
    <property type="component" value="Unassembled WGS sequence"/>
</dbReference>
<dbReference type="GO" id="GO:0005737">
    <property type="term" value="C:cytoplasm"/>
    <property type="evidence" value="ECO:0007669"/>
    <property type="project" value="UniProtKB-SubCell"/>
</dbReference>
<evidence type="ECO:0000256" key="8">
    <source>
        <dbReference type="ARBA" id="ARBA00023002"/>
    </source>
</evidence>
<dbReference type="InterPro" id="IPR036188">
    <property type="entry name" value="FAD/NAD-bd_sf"/>
</dbReference>
<dbReference type="SUPFAM" id="SSF51905">
    <property type="entry name" value="FAD/NAD(P)-binding domain"/>
    <property type="match status" value="1"/>
</dbReference>
<comment type="similarity">
    <text evidence="3 12">Belongs to the FAD-dependent oxidoreductase 2 family. NadB subfamily.</text>
</comment>
<dbReference type="InterPro" id="IPR037099">
    <property type="entry name" value="Fum_R/Succ_DH_flav-like_C_sf"/>
</dbReference>
<evidence type="ECO:0000256" key="12">
    <source>
        <dbReference type="RuleBase" id="RU362049"/>
    </source>
</evidence>
<feature type="domain" description="FAD-dependent oxidoreductase 2 FAD-binding" evidence="13">
    <location>
        <begin position="19"/>
        <end position="389"/>
    </location>
</feature>
<dbReference type="PIRSF" id="PIRSF000171">
    <property type="entry name" value="SDHA_APRA_LASPO"/>
    <property type="match status" value="1"/>
</dbReference>
<dbReference type="Gene3D" id="1.20.58.100">
    <property type="entry name" value="Fumarate reductase/succinate dehydrogenase flavoprotein-like, C-terminal domain"/>
    <property type="match status" value="1"/>
</dbReference>
<dbReference type="InterPro" id="IPR003953">
    <property type="entry name" value="FAD-dep_OxRdtase_2_FAD-bd"/>
</dbReference>
<evidence type="ECO:0000313" key="16">
    <source>
        <dbReference type="Proteomes" id="UP000246352"/>
    </source>
</evidence>
<accession>A0A317PGI8</accession>
<dbReference type="EC" id="1.4.3.16" evidence="4 10"/>
<keyword evidence="5 12" id="KW-0285">Flavoprotein</keyword>
<comment type="function">
    <text evidence="12">Catalyzes the oxidation of L-aspartate to iminoaspartate.</text>
</comment>
<keyword evidence="7 12" id="KW-0274">FAD</keyword>
<evidence type="ECO:0000256" key="6">
    <source>
        <dbReference type="ARBA" id="ARBA00022642"/>
    </source>
</evidence>